<evidence type="ECO:0000256" key="1">
    <source>
        <dbReference type="ARBA" id="ARBA00023015"/>
    </source>
</evidence>
<keyword evidence="3" id="KW-0804">Transcription</keyword>
<dbReference type="KEGG" id="gni:GNIT_0439"/>
<protein>
    <submittedName>
        <fullName evidence="7">Transcriptional regulator, TetR family protein</fullName>
    </submittedName>
</protein>
<evidence type="ECO:0000259" key="6">
    <source>
        <dbReference type="PROSITE" id="PS50977"/>
    </source>
</evidence>
<dbReference type="SUPFAM" id="SSF46689">
    <property type="entry name" value="Homeodomain-like"/>
    <property type="match status" value="1"/>
</dbReference>
<dbReference type="PANTHER" id="PTHR30055:SF146">
    <property type="entry name" value="HTH-TYPE TRANSCRIPTIONAL DUAL REGULATOR CECR"/>
    <property type="match status" value="1"/>
</dbReference>
<dbReference type="EMBL" id="CP003060">
    <property type="protein sequence ID" value="AEP28593.1"/>
    <property type="molecule type" value="Genomic_DNA"/>
</dbReference>
<reference evidence="7 8" key="1">
    <citation type="journal article" date="2011" name="J. Bacteriol.">
        <title>Complete genome sequence of seawater bacterium Glaciecola nitratireducens FR1064T.</title>
        <authorList>
            <person name="Bian F."/>
            <person name="Qin Q.L."/>
            <person name="Xie B.B."/>
            <person name="Shu Y.L."/>
            <person name="Zhang X.Y."/>
            <person name="Yu Y."/>
            <person name="Chen B."/>
            <person name="Chen X.L."/>
            <person name="Zhou B.C."/>
            <person name="Zhang Y.Z."/>
        </authorList>
    </citation>
    <scope>NUCLEOTIDE SEQUENCE [LARGE SCALE GENOMIC DNA]</scope>
    <source>
        <strain evidence="8">JCM 12485 / KCTC 12276 / FR1064</strain>
    </source>
</reference>
<dbReference type="PANTHER" id="PTHR30055">
    <property type="entry name" value="HTH-TYPE TRANSCRIPTIONAL REGULATOR RUTR"/>
    <property type="match status" value="1"/>
</dbReference>
<feature type="region of interest" description="Disordered" evidence="5">
    <location>
        <begin position="1"/>
        <end position="28"/>
    </location>
</feature>
<evidence type="ECO:0000313" key="7">
    <source>
        <dbReference type="EMBL" id="AEP28593.1"/>
    </source>
</evidence>
<organism evidence="7 8">
    <name type="scientific">Glaciecola nitratireducens (strain JCM 12485 / KCTC 12276 / FR1064)</name>
    <dbReference type="NCBI Taxonomy" id="1085623"/>
    <lineage>
        <taxon>Bacteria</taxon>
        <taxon>Pseudomonadati</taxon>
        <taxon>Pseudomonadota</taxon>
        <taxon>Gammaproteobacteria</taxon>
        <taxon>Alteromonadales</taxon>
        <taxon>Alteromonadaceae</taxon>
        <taxon>Brumicola</taxon>
    </lineage>
</organism>
<dbReference type="FunFam" id="1.10.10.60:FF:000141">
    <property type="entry name" value="TetR family transcriptional regulator"/>
    <property type="match status" value="1"/>
</dbReference>
<dbReference type="GO" id="GO:0000976">
    <property type="term" value="F:transcription cis-regulatory region binding"/>
    <property type="evidence" value="ECO:0007669"/>
    <property type="project" value="TreeGrafter"/>
</dbReference>
<gene>
    <name evidence="7" type="ordered locus">GNIT_0439</name>
</gene>
<sequence>MNTISTSSKNSPEQSQPRMVGRPKSSEKRRQILHHAGELFLQQGYDRTSMDAVAKQSGVSKQTVYSHFQNKDVLYNAVIESKCEEYRVEEAASCIESQALDDILYSIAFNFIQLLNDKRVIAMYSVVIGESKNNPHLAQLFYDAGPLHSVNLVKDLLMKHPQSALPESDARELSIDFFNLLKGDYHMLSMLGLPYEQENEKLQDYARKVVCKTLRIAELFTEHGKVSS</sequence>
<feature type="domain" description="HTH tetR-type" evidence="6">
    <location>
        <begin position="26"/>
        <end position="86"/>
    </location>
</feature>
<dbReference type="InterPro" id="IPR039536">
    <property type="entry name" value="TetR_C_Proteobacteria"/>
</dbReference>
<feature type="compositionally biased region" description="Polar residues" evidence="5">
    <location>
        <begin position="1"/>
        <end position="17"/>
    </location>
</feature>
<dbReference type="eggNOG" id="COG1309">
    <property type="taxonomic scope" value="Bacteria"/>
</dbReference>
<dbReference type="RefSeq" id="WP_014107470.1">
    <property type="nucleotide sequence ID" value="NC_016041.1"/>
</dbReference>
<evidence type="ECO:0000256" key="4">
    <source>
        <dbReference type="PROSITE-ProRule" id="PRU00335"/>
    </source>
</evidence>
<evidence type="ECO:0000256" key="2">
    <source>
        <dbReference type="ARBA" id="ARBA00023125"/>
    </source>
</evidence>
<dbReference type="OrthoDB" id="8535430at2"/>
<dbReference type="PRINTS" id="PR00455">
    <property type="entry name" value="HTHTETR"/>
</dbReference>
<dbReference type="STRING" id="1085623.GNIT_0439"/>
<dbReference type="HOGENOM" id="CLU_069356_27_0_6"/>
<evidence type="ECO:0000313" key="8">
    <source>
        <dbReference type="Proteomes" id="UP000009282"/>
    </source>
</evidence>
<dbReference type="InterPro" id="IPR050109">
    <property type="entry name" value="HTH-type_TetR-like_transc_reg"/>
</dbReference>
<dbReference type="PROSITE" id="PS50977">
    <property type="entry name" value="HTH_TETR_2"/>
    <property type="match status" value="1"/>
</dbReference>
<proteinExistence type="predicted"/>
<dbReference type="GO" id="GO:0003700">
    <property type="term" value="F:DNA-binding transcription factor activity"/>
    <property type="evidence" value="ECO:0007669"/>
    <property type="project" value="TreeGrafter"/>
</dbReference>
<dbReference type="Gene3D" id="1.10.357.10">
    <property type="entry name" value="Tetracycline Repressor, domain 2"/>
    <property type="match status" value="1"/>
</dbReference>
<feature type="DNA-binding region" description="H-T-H motif" evidence="4">
    <location>
        <begin position="49"/>
        <end position="68"/>
    </location>
</feature>
<dbReference type="InterPro" id="IPR001647">
    <property type="entry name" value="HTH_TetR"/>
</dbReference>
<dbReference type="Proteomes" id="UP000009282">
    <property type="component" value="Chromosome"/>
</dbReference>
<dbReference type="Pfam" id="PF14246">
    <property type="entry name" value="TetR_C_7"/>
    <property type="match status" value="1"/>
</dbReference>
<keyword evidence="8" id="KW-1185">Reference proteome</keyword>
<dbReference type="AlphaFoldDB" id="G4QFG8"/>
<dbReference type="Gene3D" id="1.10.10.60">
    <property type="entry name" value="Homeodomain-like"/>
    <property type="match status" value="1"/>
</dbReference>
<keyword evidence="2 4" id="KW-0238">DNA-binding</keyword>
<evidence type="ECO:0000256" key="5">
    <source>
        <dbReference type="SAM" id="MobiDB-lite"/>
    </source>
</evidence>
<evidence type="ECO:0000256" key="3">
    <source>
        <dbReference type="ARBA" id="ARBA00023163"/>
    </source>
</evidence>
<dbReference type="Pfam" id="PF00440">
    <property type="entry name" value="TetR_N"/>
    <property type="match status" value="1"/>
</dbReference>
<dbReference type="InterPro" id="IPR009057">
    <property type="entry name" value="Homeodomain-like_sf"/>
</dbReference>
<name>G4QFG8_GLANF</name>
<keyword evidence="1" id="KW-0805">Transcription regulation</keyword>
<accession>G4QFG8</accession>